<keyword evidence="2" id="KW-1185">Reference proteome</keyword>
<comment type="caution">
    <text evidence="1">The sequence shown here is derived from an EMBL/GenBank/DDBJ whole genome shotgun (WGS) entry which is preliminary data.</text>
</comment>
<protein>
    <submittedName>
        <fullName evidence="1">9220_t:CDS:1</fullName>
    </submittedName>
</protein>
<accession>A0A9N9FM19</accession>
<evidence type="ECO:0000313" key="2">
    <source>
        <dbReference type="Proteomes" id="UP000789396"/>
    </source>
</evidence>
<sequence>GLKPIPFNNRDESKIEDRLKSLEKFLEEHVINVELLKKISKKDNVNSLNNK</sequence>
<dbReference type="EMBL" id="CAJVPZ010004276">
    <property type="protein sequence ID" value="CAG8543618.1"/>
    <property type="molecule type" value="Genomic_DNA"/>
</dbReference>
<name>A0A9N9FM19_9GLOM</name>
<organism evidence="1 2">
    <name type="scientific">Racocetra fulgida</name>
    <dbReference type="NCBI Taxonomy" id="60492"/>
    <lineage>
        <taxon>Eukaryota</taxon>
        <taxon>Fungi</taxon>
        <taxon>Fungi incertae sedis</taxon>
        <taxon>Mucoromycota</taxon>
        <taxon>Glomeromycotina</taxon>
        <taxon>Glomeromycetes</taxon>
        <taxon>Diversisporales</taxon>
        <taxon>Gigasporaceae</taxon>
        <taxon>Racocetra</taxon>
    </lineage>
</organism>
<evidence type="ECO:0000313" key="1">
    <source>
        <dbReference type="EMBL" id="CAG8543618.1"/>
    </source>
</evidence>
<reference evidence="1" key="1">
    <citation type="submission" date="2021-06" db="EMBL/GenBank/DDBJ databases">
        <authorList>
            <person name="Kallberg Y."/>
            <person name="Tangrot J."/>
            <person name="Rosling A."/>
        </authorList>
    </citation>
    <scope>NUCLEOTIDE SEQUENCE</scope>
    <source>
        <strain evidence="1">IN212</strain>
    </source>
</reference>
<gene>
    <name evidence="1" type="ORF">RFULGI_LOCUS4333</name>
</gene>
<dbReference type="Proteomes" id="UP000789396">
    <property type="component" value="Unassembled WGS sequence"/>
</dbReference>
<dbReference type="AlphaFoldDB" id="A0A9N9FM19"/>
<feature type="non-terminal residue" evidence="1">
    <location>
        <position position="1"/>
    </location>
</feature>
<proteinExistence type="predicted"/>